<accession>A0A8B8G6Q6</accession>
<evidence type="ECO:0000313" key="5">
    <source>
        <dbReference type="RefSeq" id="XP_025418567.1"/>
    </source>
</evidence>
<feature type="region of interest" description="Disordered" evidence="1">
    <location>
        <begin position="585"/>
        <end position="609"/>
    </location>
</feature>
<name>A0A8B8G6Q6_9HEMI</name>
<dbReference type="GO" id="GO:0003676">
    <property type="term" value="F:nucleic acid binding"/>
    <property type="evidence" value="ECO:0007669"/>
    <property type="project" value="InterPro"/>
</dbReference>
<feature type="compositionally biased region" description="Basic and acidic residues" evidence="1">
    <location>
        <begin position="207"/>
        <end position="216"/>
    </location>
</feature>
<keyword evidence="4" id="KW-1185">Reference proteome</keyword>
<dbReference type="Pfam" id="PF17780">
    <property type="entry name" value="OCRE"/>
    <property type="match status" value="1"/>
</dbReference>
<dbReference type="Proteomes" id="UP000694846">
    <property type="component" value="Unplaced"/>
</dbReference>
<evidence type="ECO:0000313" key="4">
    <source>
        <dbReference type="Proteomes" id="UP000694846"/>
    </source>
</evidence>
<dbReference type="SMART" id="SM00443">
    <property type="entry name" value="G_patch"/>
    <property type="match status" value="1"/>
</dbReference>
<dbReference type="GeneID" id="112689201"/>
<dbReference type="PANTHER" id="PTHR23106">
    <property type="entry name" value="ANGIOGENIC FACTOR WITH G PATCH AND FHA DOMAINS 1"/>
    <property type="match status" value="1"/>
</dbReference>
<dbReference type="CDD" id="cd16164">
    <property type="entry name" value="OCRE_VG5Q"/>
    <property type="match status" value="1"/>
</dbReference>
<dbReference type="InterPro" id="IPR000253">
    <property type="entry name" value="FHA_dom"/>
</dbReference>
<dbReference type="InterPro" id="IPR053027">
    <property type="entry name" value="AGGF1"/>
</dbReference>
<dbReference type="Pfam" id="PF00498">
    <property type="entry name" value="FHA"/>
    <property type="match status" value="1"/>
</dbReference>
<dbReference type="InterPro" id="IPR008984">
    <property type="entry name" value="SMAD_FHA_dom_sf"/>
</dbReference>
<sequence length="712" mass="81122">MDSDPEIPFRSLLEHKYPEVYEYIKNAVRMLHRQQSLLAKITNSSLTDSKKSNARSDRKIENVKSEQNIIKDDIDVKNSSNENSADALDNVEHLANNNKKCKKQDDESFKITKTEIKEEGECSEDEEKNKDLNQIDQYCLGKSRFILEETTGMYYDQVTGYYYNLDNGLFYDGNQGCYYYFDVIAQKYRLHSQVHTDIHQLSSNVPKADKQHKNQDMPESISEDSDSDNSEDSGNLVIKEDTEEDNEKNDKEIKEIVLNTVEKMPEKFSKEKDEIKQESSVENSDTKDISEEVKSEHCPPPPTTCEILDKRYLNLLQYTKLLPAPKNIVHKLTPDGSKAKQYAQIRNWYTLKHQLTGIESEIVQYDNLIWDRIEQYLCLNKRDDKNSNWKSYKEVKAHLSDTQTKLIKSKVVGWPPCIRIIITESKACNSLIGKLFLITCPGGSIGRSTNRDVVIPDDNVSKFHAEISFVGNVNKVGRGHYIIKDKGSTNGTFLDGKKLPKHSSSSERCQLIHGSEITVGDTKFLCHIHDGMETCNLCEPGIQAPPVEESNKNIVPQKRKFDDELKSLKEKYGLLGCEPPDAVLPKGYKDRADKRRKTVGSQNSNEKTEVACVTQPIPTKNKGFKLLENMGWTPGKSLGSSNSGIKEPIPMDVRDEKRGLGFSTNFSQPELPKVNILMKPSKIRFNFGNKTNMPIKTNRINFAEDETSEEEK</sequence>
<evidence type="ECO:0000256" key="1">
    <source>
        <dbReference type="SAM" id="MobiDB-lite"/>
    </source>
</evidence>
<feature type="domain" description="G-patch" evidence="3">
    <location>
        <begin position="619"/>
        <end position="665"/>
    </location>
</feature>
<dbReference type="SMART" id="SM00240">
    <property type="entry name" value="FHA"/>
    <property type="match status" value="1"/>
</dbReference>
<dbReference type="Gene3D" id="2.60.200.20">
    <property type="match status" value="1"/>
</dbReference>
<dbReference type="InterPro" id="IPR000467">
    <property type="entry name" value="G_patch_dom"/>
</dbReference>
<dbReference type="PANTHER" id="PTHR23106:SF24">
    <property type="entry name" value="ANGIOGENIC FACTOR WITH G PATCH AND FHA DOMAINS 1"/>
    <property type="match status" value="1"/>
</dbReference>
<organism evidence="4 5">
    <name type="scientific">Sipha flava</name>
    <name type="common">yellow sugarcane aphid</name>
    <dbReference type="NCBI Taxonomy" id="143950"/>
    <lineage>
        <taxon>Eukaryota</taxon>
        <taxon>Metazoa</taxon>
        <taxon>Ecdysozoa</taxon>
        <taxon>Arthropoda</taxon>
        <taxon>Hexapoda</taxon>
        <taxon>Insecta</taxon>
        <taxon>Pterygota</taxon>
        <taxon>Neoptera</taxon>
        <taxon>Paraneoptera</taxon>
        <taxon>Hemiptera</taxon>
        <taxon>Sternorrhyncha</taxon>
        <taxon>Aphidomorpha</taxon>
        <taxon>Aphidoidea</taxon>
        <taxon>Aphididae</taxon>
        <taxon>Sipha</taxon>
    </lineage>
</organism>
<dbReference type="PROSITE" id="PS50174">
    <property type="entry name" value="G_PATCH"/>
    <property type="match status" value="1"/>
</dbReference>
<gene>
    <name evidence="5" type="primary">LOC112689201</name>
</gene>
<dbReference type="InterPro" id="IPR041591">
    <property type="entry name" value="OCRE"/>
</dbReference>
<feature type="region of interest" description="Disordered" evidence="1">
    <location>
        <begin position="268"/>
        <end position="301"/>
    </location>
</feature>
<evidence type="ECO:0000259" key="2">
    <source>
        <dbReference type="PROSITE" id="PS50006"/>
    </source>
</evidence>
<protein>
    <submittedName>
        <fullName evidence="5">Angiogenic factor with G patch and FHA domains 1</fullName>
    </submittedName>
</protein>
<evidence type="ECO:0000259" key="3">
    <source>
        <dbReference type="PROSITE" id="PS50174"/>
    </source>
</evidence>
<feature type="domain" description="FHA" evidence="2">
    <location>
        <begin position="443"/>
        <end position="499"/>
    </location>
</feature>
<dbReference type="SUPFAM" id="SSF49879">
    <property type="entry name" value="SMAD/FHA domain"/>
    <property type="match status" value="1"/>
</dbReference>
<dbReference type="Pfam" id="PF01585">
    <property type="entry name" value="G-patch"/>
    <property type="match status" value="1"/>
</dbReference>
<dbReference type="InterPro" id="IPR035624">
    <property type="entry name" value="AGGF1_OCRE"/>
</dbReference>
<feature type="compositionally biased region" description="Basic and acidic residues" evidence="1">
    <location>
        <begin position="268"/>
        <end position="297"/>
    </location>
</feature>
<dbReference type="OrthoDB" id="2538319at2759"/>
<feature type="compositionally biased region" description="Acidic residues" evidence="1">
    <location>
        <begin position="221"/>
        <end position="231"/>
    </location>
</feature>
<feature type="region of interest" description="Disordered" evidence="1">
    <location>
        <begin position="201"/>
        <end position="253"/>
    </location>
</feature>
<dbReference type="AlphaFoldDB" id="A0A8B8G6Q6"/>
<reference evidence="5" key="1">
    <citation type="submission" date="2025-08" db="UniProtKB">
        <authorList>
            <consortium name="RefSeq"/>
        </authorList>
    </citation>
    <scope>IDENTIFICATION</scope>
    <source>
        <tissue evidence="5">Whole body</tissue>
    </source>
</reference>
<dbReference type="RefSeq" id="XP_025418567.1">
    <property type="nucleotide sequence ID" value="XM_025562782.1"/>
</dbReference>
<dbReference type="PROSITE" id="PS50006">
    <property type="entry name" value="FHA_DOMAIN"/>
    <property type="match status" value="1"/>
</dbReference>
<proteinExistence type="predicted"/>